<name>A0A250DSZ1_9BURK</name>
<dbReference type="Pfam" id="PF13781">
    <property type="entry name" value="DoxX_3"/>
    <property type="match status" value="1"/>
</dbReference>
<keyword evidence="1" id="KW-0472">Membrane</keyword>
<sequence>MTRPVADGDDRLLRLSLVAVWLFTAFASIVELDGQSRRVLADAGIASPPWLVQALIVGGAAADLAVGLALWLRPGRTVYLAAFALMLAMTLVATVLQPDLWLHPLGPLLKNLPIAALLWHLYRRATP</sequence>
<keyword evidence="1" id="KW-1133">Transmembrane helix</keyword>
<feature type="transmembrane region" description="Helical" evidence="1">
    <location>
        <begin position="50"/>
        <end position="71"/>
    </location>
</feature>
<organism evidence="2 3">
    <name type="scientific">Variovorax boronicumulans</name>
    <dbReference type="NCBI Taxonomy" id="436515"/>
    <lineage>
        <taxon>Bacteria</taxon>
        <taxon>Pseudomonadati</taxon>
        <taxon>Pseudomonadota</taxon>
        <taxon>Betaproteobacteria</taxon>
        <taxon>Burkholderiales</taxon>
        <taxon>Comamonadaceae</taxon>
        <taxon>Variovorax</taxon>
    </lineage>
</organism>
<feature type="transmembrane region" description="Helical" evidence="1">
    <location>
        <begin position="102"/>
        <end position="122"/>
    </location>
</feature>
<evidence type="ECO:0000313" key="2">
    <source>
        <dbReference type="EMBL" id="ATA57480.1"/>
    </source>
</evidence>
<dbReference type="InterPro" id="IPR025695">
    <property type="entry name" value="DoxX-like"/>
</dbReference>
<dbReference type="KEGG" id="vbo:CKY39_32840"/>
<evidence type="ECO:0000313" key="3">
    <source>
        <dbReference type="Proteomes" id="UP000217154"/>
    </source>
</evidence>
<reference evidence="2 3" key="1">
    <citation type="submission" date="2017-09" db="EMBL/GenBank/DDBJ databases">
        <title>The diverse metabolic capabilities of V. boronicumulans make it an excellent choice for continued studies on novel biodegradation.</title>
        <authorList>
            <person name="Sun S."/>
        </authorList>
    </citation>
    <scope>NUCLEOTIDE SEQUENCE [LARGE SCALE GENOMIC DNA]</scope>
    <source>
        <strain evidence="2 3">J1</strain>
    </source>
</reference>
<feature type="transmembrane region" description="Helical" evidence="1">
    <location>
        <begin position="78"/>
        <end position="96"/>
    </location>
</feature>
<feature type="transmembrane region" description="Helical" evidence="1">
    <location>
        <begin position="12"/>
        <end position="30"/>
    </location>
</feature>
<keyword evidence="1" id="KW-0812">Transmembrane</keyword>
<gene>
    <name evidence="2" type="ORF">CKY39_32840</name>
</gene>
<proteinExistence type="predicted"/>
<dbReference type="AlphaFoldDB" id="A0A250DSZ1"/>
<protein>
    <submittedName>
        <fullName evidence="2">Epimerase</fullName>
    </submittedName>
</protein>
<evidence type="ECO:0000256" key="1">
    <source>
        <dbReference type="SAM" id="Phobius"/>
    </source>
</evidence>
<dbReference type="RefSeq" id="WP_095747355.1">
    <property type="nucleotide sequence ID" value="NZ_CP023284.1"/>
</dbReference>
<accession>A0A250DSZ1</accession>
<dbReference type="Proteomes" id="UP000217154">
    <property type="component" value="Chromosome"/>
</dbReference>
<dbReference type="EMBL" id="CP023284">
    <property type="protein sequence ID" value="ATA57480.1"/>
    <property type="molecule type" value="Genomic_DNA"/>
</dbReference>